<dbReference type="SMART" id="SM00137">
    <property type="entry name" value="MAM"/>
    <property type="match status" value="1"/>
</dbReference>
<dbReference type="PROSITE" id="PS50060">
    <property type="entry name" value="MAM_2"/>
    <property type="match status" value="1"/>
</dbReference>
<evidence type="ECO:0000313" key="3">
    <source>
        <dbReference type="Proteomes" id="UP000031036"/>
    </source>
</evidence>
<dbReference type="OMA" id="WLYNGAR"/>
<dbReference type="STRING" id="6265.A0A0B2V5J5"/>
<dbReference type="Pfam" id="PF00629">
    <property type="entry name" value="MAM"/>
    <property type="match status" value="1"/>
</dbReference>
<proteinExistence type="predicted"/>
<gene>
    <name evidence="2" type="ORF">Tcan_07274</name>
</gene>
<dbReference type="InterPro" id="IPR013320">
    <property type="entry name" value="ConA-like_dom_sf"/>
</dbReference>
<reference evidence="2 3" key="1">
    <citation type="submission" date="2014-11" db="EMBL/GenBank/DDBJ databases">
        <title>Genetic blueprint of the zoonotic pathogen Toxocara canis.</title>
        <authorList>
            <person name="Zhu X.-Q."/>
            <person name="Korhonen P.K."/>
            <person name="Cai H."/>
            <person name="Young N.D."/>
            <person name="Nejsum P."/>
            <person name="von Samson-Himmelstjerna G."/>
            <person name="Boag P.R."/>
            <person name="Tan P."/>
            <person name="Li Q."/>
            <person name="Min J."/>
            <person name="Yang Y."/>
            <person name="Wang X."/>
            <person name="Fang X."/>
            <person name="Hall R.S."/>
            <person name="Hofmann A."/>
            <person name="Sternberg P.W."/>
            <person name="Jex A.R."/>
            <person name="Gasser R.B."/>
        </authorList>
    </citation>
    <scope>NUCLEOTIDE SEQUENCE [LARGE SCALE GENOMIC DNA]</scope>
    <source>
        <strain evidence="2">PN_DK_2014</strain>
    </source>
</reference>
<dbReference type="AlphaFoldDB" id="A0A0B2V5J5"/>
<dbReference type="Gene3D" id="2.60.120.200">
    <property type="match status" value="2"/>
</dbReference>
<comment type="caution">
    <text evidence="2">The sequence shown here is derived from an EMBL/GenBank/DDBJ whole genome shotgun (WGS) entry which is preliminary data.</text>
</comment>
<sequence>MFSLTSVHDNQSPKWRPDCMRRLQSESGLLTIAYIQLSESGWKQRIWIKTDTHPALGKAYLVDSHAPISVAVVSLNPHSFPTEKLRSLKFLVILLVAAWSCMPGYGHERMKLKEYLGIEWVENGLDESAQSDDKPIRHASDLDCRFDEPSECRWRNVKASEYLDTLDFFLFEKTDFTEFPVLQVRPGPSRLREGDKMIFTGDRKREEQTAIWRSSPIACQNTTGQLSFTFWLYNGARVEVVLFEKKDGRLRILPEKPFVDCGTVPLNTDCTADIPPRDTPFRHLFLFFSKQILFWLYNGARVEVVLFEKKDGRLRILPEKPFVDCGTVPLNTDCTADIPPRDTPFRHFIGIRAYNIANREGSFVMIDNIVYRTTLCKLSIDLGESFRGRPLITDTMMEEIESSDQLSCTDFDSTCRWRSVGHGKEAWQVAEQSPPSGKMFNATGTFIVPDAPFVYLYIEADRKAPFNMLLSDPIACQTEEESRFTFRFWATREAFIEVCATDLKGKELECHSAPMANSPAPVSFSFKRHESFTIAIKVKSVNSDYDNFIAIDDISYEAVMCSDAIDAWDLGADFYSVPMLSALLHRPIFSAKDLECSFDRRAVDCLWASEETDSPSWLIGSSPINKHKFYSLTGTDQLPDGEFALVRLSEGQTANLMTEAIRCVTSEATLTFRFWQTGSARLSVCLLEEKVPEMIDCQKIALPQPGPAVVDIPDMKHSFRIAFRAEATSKGIIMIDDITVQGDICPSSLRQHGVRTASLRTIESPDQNVCRLLTCKFISGQMCLYTSGRVASSQSRFQPGNGSVSATLFSKGRVAVLESPRFAINTAARVHFAYQKEVGVSSVFVCQDSVSQELDNCFEVGTNTSTSTMWTEDFMEILPSDTKFYVFAKLHDGSRKARLSITNLTVTDLDNNPVCTA</sequence>
<keyword evidence="3" id="KW-1185">Reference proteome</keyword>
<organism evidence="2 3">
    <name type="scientific">Toxocara canis</name>
    <name type="common">Canine roundworm</name>
    <dbReference type="NCBI Taxonomy" id="6265"/>
    <lineage>
        <taxon>Eukaryota</taxon>
        <taxon>Metazoa</taxon>
        <taxon>Ecdysozoa</taxon>
        <taxon>Nematoda</taxon>
        <taxon>Chromadorea</taxon>
        <taxon>Rhabditida</taxon>
        <taxon>Spirurina</taxon>
        <taxon>Ascaridomorpha</taxon>
        <taxon>Ascaridoidea</taxon>
        <taxon>Toxocaridae</taxon>
        <taxon>Toxocara</taxon>
    </lineage>
</organism>
<accession>A0A0B2V5J5</accession>
<dbReference type="SUPFAM" id="SSF49899">
    <property type="entry name" value="Concanavalin A-like lectins/glucanases"/>
    <property type="match status" value="1"/>
</dbReference>
<protein>
    <recommendedName>
        <fullName evidence="1">MAM domain-containing protein</fullName>
    </recommendedName>
</protein>
<dbReference type="OrthoDB" id="5862048at2759"/>
<feature type="domain" description="MAM" evidence="1">
    <location>
        <begin position="594"/>
        <end position="747"/>
    </location>
</feature>
<name>A0A0B2V5J5_TOXCA</name>
<dbReference type="Proteomes" id="UP000031036">
    <property type="component" value="Unassembled WGS sequence"/>
</dbReference>
<evidence type="ECO:0000259" key="1">
    <source>
        <dbReference type="PROSITE" id="PS50060"/>
    </source>
</evidence>
<dbReference type="EMBL" id="JPKZ01002050">
    <property type="protein sequence ID" value="KHN78721.1"/>
    <property type="molecule type" value="Genomic_DNA"/>
</dbReference>
<dbReference type="GO" id="GO:0016020">
    <property type="term" value="C:membrane"/>
    <property type="evidence" value="ECO:0007669"/>
    <property type="project" value="InterPro"/>
</dbReference>
<evidence type="ECO:0000313" key="2">
    <source>
        <dbReference type="EMBL" id="KHN78721.1"/>
    </source>
</evidence>
<dbReference type="InterPro" id="IPR000998">
    <property type="entry name" value="MAM_dom"/>
</dbReference>